<evidence type="ECO:0000313" key="2">
    <source>
        <dbReference type="EMBL" id="KAA0895107.1"/>
    </source>
</evidence>
<dbReference type="AlphaFoldDB" id="A0A5A9XPL6"/>
<protein>
    <submittedName>
        <fullName evidence="2">Endonuclease domain-containing protein</fullName>
    </submittedName>
</protein>
<keyword evidence="2" id="KW-0378">Hydrolase</keyword>
<feature type="domain" description="DUF559" evidence="1">
    <location>
        <begin position="8"/>
        <end position="115"/>
    </location>
</feature>
<dbReference type="SUPFAM" id="SSF52980">
    <property type="entry name" value="Restriction endonuclease-like"/>
    <property type="match status" value="1"/>
</dbReference>
<organism evidence="2 3">
    <name type="scientific">Oryzomonas rubra</name>
    <dbReference type="NCBI Taxonomy" id="2509454"/>
    <lineage>
        <taxon>Bacteria</taxon>
        <taxon>Pseudomonadati</taxon>
        <taxon>Thermodesulfobacteriota</taxon>
        <taxon>Desulfuromonadia</taxon>
        <taxon>Geobacterales</taxon>
        <taxon>Geobacteraceae</taxon>
        <taxon>Oryzomonas</taxon>
    </lineage>
</organism>
<dbReference type="Pfam" id="PF04480">
    <property type="entry name" value="DUF559"/>
    <property type="match status" value="1"/>
</dbReference>
<dbReference type="InterPro" id="IPR007569">
    <property type="entry name" value="DUF559"/>
</dbReference>
<gene>
    <name evidence="2" type="ORF">ET418_00890</name>
</gene>
<name>A0A5A9XPL6_9BACT</name>
<dbReference type="Gene3D" id="3.40.960.10">
    <property type="entry name" value="VSR Endonuclease"/>
    <property type="match status" value="1"/>
</dbReference>
<dbReference type="PANTHER" id="PTHR38590:SF1">
    <property type="entry name" value="BLL0828 PROTEIN"/>
    <property type="match status" value="1"/>
</dbReference>
<dbReference type="InterPro" id="IPR011335">
    <property type="entry name" value="Restrct_endonuc-II-like"/>
</dbReference>
<accession>A0A5A9XPL6</accession>
<proteinExistence type="predicted"/>
<keyword evidence="2" id="KW-0255">Endonuclease</keyword>
<dbReference type="PANTHER" id="PTHR38590">
    <property type="entry name" value="BLL0828 PROTEIN"/>
    <property type="match status" value="1"/>
</dbReference>
<dbReference type="RefSeq" id="WP_149306059.1">
    <property type="nucleotide sequence ID" value="NZ_SRSD01000001.1"/>
</dbReference>
<keyword evidence="2" id="KW-0540">Nuclease</keyword>
<reference evidence="2 3" key="1">
    <citation type="submission" date="2019-04" db="EMBL/GenBank/DDBJ databases">
        <title>Geobacter ruber sp. nov., ferric-reducing bacteria isolated from paddy soil.</title>
        <authorList>
            <person name="Xu Z."/>
            <person name="Masuda Y."/>
            <person name="Itoh H."/>
            <person name="Senoo K."/>
        </authorList>
    </citation>
    <scope>NUCLEOTIDE SEQUENCE [LARGE SCALE GENOMIC DNA]</scope>
    <source>
        <strain evidence="2 3">Red88</strain>
    </source>
</reference>
<keyword evidence="3" id="KW-1185">Reference proteome</keyword>
<dbReference type="EMBL" id="SRSD01000001">
    <property type="protein sequence ID" value="KAA0895107.1"/>
    <property type="molecule type" value="Genomic_DNA"/>
</dbReference>
<dbReference type="GO" id="GO:0004519">
    <property type="term" value="F:endonuclease activity"/>
    <property type="evidence" value="ECO:0007669"/>
    <property type="project" value="UniProtKB-KW"/>
</dbReference>
<comment type="caution">
    <text evidence="2">The sequence shown here is derived from an EMBL/GenBank/DDBJ whole genome shotgun (WGS) entry which is preliminary data.</text>
</comment>
<evidence type="ECO:0000259" key="1">
    <source>
        <dbReference type="Pfam" id="PF04480"/>
    </source>
</evidence>
<dbReference type="InterPro" id="IPR047216">
    <property type="entry name" value="Endonuclease_DUF559_bact"/>
</dbReference>
<sequence>MLPYGQNLNKPARALRSNMTDAEQLLWSHVRRKQILGIQFYRQKPIGPFIVDFYAPATGLVIEVDGSQHYEKQHRRRDEERDAALATLGLTVLRFDNLQVLTELNAVMEHIYSAVQERIEANPPCPPFVKGG</sequence>
<dbReference type="Proteomes" id="UP000324298">
    <property type="component" value="Unassembled WGS sequence"/>
</dbReference>
<dbReference type="OrthoDB" id="9798754at2"/>
<dbReference type="CDD" id="cd01038">
    <property type="entry name" value="Endonuclease_DUF559"/>
    <property type="match status" value="1"/>
</dbReference>
<evidence type="ECO:0000313" key="3">
    <source>
        <dbReference type="Proteomes" id="UP000324298"/>
    </source>
</evidence>